<gene>
    <name evidence="1" type="ORF">LOK49_LG10G01358</name>
</gene>
<organism evidence="1 2">
    <name type="scientific">Camellia lanceoleosa</name>
    <dbReference type="NCBI Taxonomy" id="1840588"/>
    <lineage>
        <taxon>Eukaryota</taxon>
        <taxon>Viridiplantae</taxon>
        <taxon>Streptophyta</taxon>
        <taxon>Embryophyta</taxon>
        <taxon>Tracheophyta</taxon>
        <taxon>Spermatophyta</taxon>
        <taxon>Magnoliopsida</taxon>
        <taxon>eudicotyledons</taxon>
        <taxon>Gunneridae</taxon>
        <taxon>Pentapetalae</taxon>
        <taxon>asterids</taxon>
        <taxon>Ericales</taxon>
        <taxon>Theaceae</taxon>
        <taxon>Camellia</taxon>
    </lineage>
</organism>
<comment type="caution">
    <text evidence="1">The sequence shown here is derived from an EMBL/GenBank/DDBJ whole genome shotgun (WGS) entry which is preliminary data.</text>
</comment>
<reference evidence="1 2" key="1">
    <citation type="journal article" date="2022" name="Plant J.">
        <title>Chromosome-level genome of Camellia lanceoleosa provides a valuable resource for understanding genome evolution and self-incompatibility.</title>
        <authorList>
            <person name="Gong W."/>
            <person name="Xiao S."/>
            <person name="Wang L."/>
            <person name="Liao Z."/>
            <person name="Chang Y."/>
            <person name="Mo W."/>
            <person name="Hu G."/>
            <person name="Li W."/>
            <person name="Zhao G."/>
            <person name="Zhu H."/>
            <person name="Hu X."/>
            <person name="Ji K."/>
            <person name="Xiang X."/>
            <person name="Song Q."/>
            <person name="Yuan D."/>
            <person name="Jin S."/>
            <person name="Zhang L."/>
        </authorList>
    </citation>
    <scope>NUCLEOTIDE SEQUENCE [LARGE SCALE GENOMIC DNA]</scope>
    <source>
        <strain evidence="1">SQ_2022a</strain>
    </source>
</reference>
<proteinExistence type="predicted"/>
<dbReference type="Proteomes" id="UP001060215">
    <property type="component" value="Chromosome 10"/>
</dbReference>
<name>A0ACC0G5R3_9ERIC</name>
<evidence type="ECO:0000313" key="1">
    <source>
        <dbReference type="EMBL" id="KAI7996294.1"/>
    </source>
</evidence>
<dbReference type="EMBL" id="CM045767">
    <property type="protein sequence ID" value="KAI7996294.1"/>
    <property type="molecule type" value="Genomic_DNA"/>
</dbReference>
<keyword evidence="2" id="KW-1185">Reference proteome</keyword>
<accession>A0ACC0G5R3</accession>
<sequence length="192" mass="21522">MEIFSAWKLTFQKPCAIMWFWILLLLLLQNSRGILYASNYLVGLGSYDITGTATNVNMMGYASSDQTASAVHFRLRAQAFIMAELQGNRVVFVNLDACMASQLVTIKVLERLKTRYGNLYTKNNVAISGIYTHAGLGGYLQYVVYIVTSLGFVRQSFDVIVNGIEGNIIQAHENLRPGSIMVNKERMKVYLS</sequence>
<protein>
    <submittedName>
        <fullName evidence="1">Neutral ceramidase 2</fullName>
    </submittedName>
</protein>
<evidence type="ECO:0000313" key="2">
    <source>
        <dbReference type="Proteomes" id="UP001060215"/>
    </source>
</evidence>